<evidence type="ECO:0000313" key="9">
    <source>
        <dbReference type="Proteomes" id="UP000694395"/>
    </source>
</evidence>
<dbReference type="Ensembl" id="ENSOMYT00000123663.1">
    <property type="protein sequence ID" value="ENSOMYP00000139389.1"/>
    <property type="gene ID" value="ENSOMYG00000065239.1"/>
</dbReference>
<dbReference type="PANTHER" id="PTHR19367:SF18">
    <property type="entry name" value="T CELL RECEPTOR ALPHA VARIABLE 16"/>
    <property type="match status" value="1"/>
</dbReference>
<dbReference type="InterPro" id="IPR007110">
    <property type="entry name" value="Ig-like_dom"/>
</dbReference>
<evidence type="ECO:0000256" key="5">
    <source>
        <dbReference type="ARBA" id="ARBA00043266"/>
    </source>
</evidence>
<evidence type="ECO:0000259" key="7">
    <source>
        <dbReference type="PROSITE" id="PS50835"/>
    </source>
</evidence>
<organism evidence="8 9">
    <name type="scientific">Oncorhynchus mykiss</name>
    <name type="common">Rainbow trout</name>
    <name type="synonym">Salmo gairdneri</name>
    <dbReference type="NCBI Taxonomy" id="8022"/>
    <lineage>
        <taxon>Eukaryota</taxon>
        <taxon>Metazoa</taxon>
        <taxon>Chordata</taxon>
        <taxon>Craniata</taxon>
        <taxon>Vertebrata</taxon>
        <taxon>Euteleostomi</taxon>
        <taxon>Actinopterygii</taxon>
        <taxon>Neopterygii</taxon>
        <taxon>Teleostei</taxon>
        <taxon>Protacanthopterygii</taxon>
        <taxon>Salmoniformes</taxon>
        <taxon>Salmonidae</taxon>
        <taxon>Salmoninae</taxon>
        <taxon>Oncorhynchus</taxon>
    </lineage>
</organism>
<reference evidence="8" key="2">
    <citation type="submission" date="2025-08" db="UniProtKB">
        <authorList>
            <consortium name="Ensembl"/>
        </authorList>
    </citation>
    <scope>IDENTIFICATION</scope>
</reference>
<keyword evidence="5" id="KW-0391">Immunity</keyword>
<name>A0A8K9XYL8_ONCMY</name>
<evidence type="ECO:0000256" key="2">
    <source>
        <dbReference type="ARBA" id="ARBA00023130"/>
    </source>
</evidence>
<dbReference type="Proteomes" id="UP000694395">
    <property type="component" value="Chromosome 8"/>
</dbReference>
<accession>A0A8K9XYL8</accession>
<dbReference type="GeneTree" id="ENSGT01140000282831"/>
<dbReference type="AlphaFoldDB" id="A0A8K9XYL8"/>
<feature type="signal peptide" evidence="6">
    <location>
        <begin position="1"/>
        <end position="18"/>
    </location>
</feature>
<dbReference type="Gene3D" id="2.60.40.10">
    <property type="entry name" value="Immunoglobulins"/>
    <property type="match status" value="1"/>
</dbReference>
<keyword evidence="3" id="KW-0675">Receptor</keyword>
<dbReference type="Pfam" id="PF07686">
    <property type="entry name" value="V-set"/>
    <property type="match status" value="1"/>
</dbReference>
<sequence length="131" mass="14942">LVPMIMFYAILLFSIAIGGNNIKTEECVFEGDGITLSCNYTGSYSIDTLLWYQQYTRTEPEFLFFITEEAFKTHNKSTHPRLPVKLNDEKTNVDLKISSAEGTETVLYYCALQSTSATNCLWDQSNKAYHQ</sequence>
<dbReference type="PANTHER" id="PTHR19367">
    <property type="entry name" value="T-CELL RECEPTOR ALPHA CHAIN V REGION"/>
    <property type="match status" value="1"/>
</dbReference>
<reference evidence="8" key="3">
    <citation type="submission" date="2025-09" db="UniProtKB">
        <authorList>
            <consortium name="Ensembl"/>
        </authorList>
    </citation>
    <scope>IDENTIFICATION</scope>
</reference>
<reference evidence="8" key="1">
    <citation type="submission" date="2020-07" db="EMBL/GenBank/DDBJ databases">
        <title>A long reads based de novo assembly of the rainbow trout Arlee double haploid line genome.</title>
        <authorList>
            <person name="Gao G."/>
            <person name="Palti Y."/>
        </authorList>
    </citation>
    <scope>NUCLEOTIDE SEQUENCE [LARGE SCALE GENOMIC DNA]</scope>
</reference>
<evidence type="ECO:0000256" key="3">
    <source>
        <dbReference type="ARBA" id="ARBA00023170"/>
    </source>
</evidence>
<evidence type="ECO:0000256" key="4">
    <source>
        <dbReference type="ARBA" id="ARBA00023319"/>
    </source>
</evidence>
<keyword evidence="9" id="KW-1185">Reference proteome</keyword>
<dbReference type="InterPro" id="IPR051287">
    <property type="entry name" value="TCR_variable_region"/>
</dbReference>
<dbReference type="InterPro" id="IPR013783">
    <property type="entry name" value="Ig-like_fold"/>
</dbReference>
<dbReference type="InterPro" id="IPR036179">
    <property type="entry name" value="Ig-like_dom_sf"/>
</dbReference>
<protein>
    <recommendedName>
        <fullName evidence="7">Ig-like domain-containing protein</fullName>
    </recommendedName>
</protein>
<keyword evidence="5" id="KW-1279">T cell receptor</keyword>
<dbReference type="PROSITE" id="PS50835">
    <property type="entry name" value="IG_LIKE"/>
    <property type="match status" value="1"/>
</dbReference>
<evidence type="ECO:0000256" key="1">
    <source>
        <dbReference type="ARBA" id="ARBA00022729"/>
    </source>
</evidence>
<dbReference type="GO" id="GO:0002250">
    <property type="term" value="P:adaptive immune response"/>
    <property type="evidence" value="ECO:0007669"/>
    <property type="project" value="UniProtKB-KW"/>
</dbReference>
<feature type="chain" id="PRO_5035447044" description="Ig-like domain-containing protein" evidence="6">
    <location>
        <begin position="19"/>
        <end position="131"/>
    </location>
</feature>
<dbReference type="GO" id="GO:0042101">
    <property type="term" value="C:T cell receptor complex"/>
    <property type="evidence" value="ECO:0007669"/>
    <property type="project" value="UniProtKB-KW"/>
</dbReference>
<keyword evidence="4" id="KW-0393">Immunoglobulin domain</keyword>
<dbReference type="InterPro" id="IPR013106">
    <property type="entry name" value="Ig_V-set"/>
</dbReference>
<keyword evidence="2" id="KW-1064">Adaptive immunity</keyword>
<evidence type="ECO:0000256" key="6">
    <source>
        <dbReference type="SAM" id="SignalP"/>
    </source>
</evidence>
<proteinExistence type="predicted"/>
<evidence type="ECO:0000313" key="8">
    <source>
        <dbReference type="Ensembl" id="ENSOMYP00000139389.1"/>
    </source>
</evidence>
<feature type="domain" description="Ig-like" evidence="7">
    <location>
        <begin position="3"/>
        <end position="120"/>
    </location>
</feature>
<dbReference type="SUPFAM" id="SSF48726">
    <property type="entry name" value="Immunoglobulin"/>
    <property type="match status" value="1"/>
</dbReference>
<keyword evidence="1 6" id="KW-0732">Signal</keyword>